<protein>
    <submittedName>
        <fullName evidence="1">Uncharacterized protein</fullName>
    </submittedName>
</protein>
<evidence type="ECO:0000313" key="1">
    <source>
        <dbReference type="EMBL" id="MCV3216466.1"/>
    </source>
</evidence>
<proteinExistence type="predicted"/>
<dbReference type="EMBL" id="JAOWRF010000336">
    <property type="protein sequence ID" value="MCV3216466.1"/>
    <property type="molecule type" value="Genomic_DNA"/>
</dbReference>
<dbReference type="Proteomes" id="UP001526143">
    <property type="component" value="Unassembled WGS sequence"/>
</dbReference>
<reference evidence="1 2" key="1">
    <citation type="submission" date="2022-10" db="EMBL/GenBank/DDBJ databases">
        <title>Identification of biosynthetic pathway for the production of the potent trypsin inhibitor radiosumin.</title>
        <authorList>
            <person name="Fewer D.P."/>
            <person name="Delbaje E."/>
            <person name="Ouyang X."/>
            <person name="Agostino P.D."/>
            <person name="Wahlsten M."/>
            <person name="Jokela J."/>
            <person name="Permi P."/>
            <person name="Haapaniemi E."/>
            <person name="Koistinen H."/>
        </authorList>
    </citation>
    <scope>NUCLEOTIDE SEQUENCE [LARGE SCALE GENOMIC DNA]</scope>
    <source>
        <strain evidence="1 2">NIES-515</strain>
    </source>
</reference>
<gene>
    <name evidence="1" type="ORF">OGM63_23630</name>
</gene>
<dbReference type="RefSeq" id="WP_263748119.1">
    <property type="nucleotide sequence ID" value="NZ_JAOWRF010000336.1"/>
</dbReference>
<comment type="caution">
    <text evidence="1">The sequence shown here is derived from an EMBL/GenBank/DDBJ whole genome shotgun (WGS) entry which is preliminary data.</text>
</comment>
<evidence type="ECO:0000313" key="2">
    <source>
        <dbReference type="Proteomes" id="UP001526143"/>
    </source>
</evidence>
<keyword evidence="2" id="KW-1185">Reference proteome</keyword>
<organism evidence="1 2">
    <name type="scientific">Plectonema radiosum NIES-515</name>
    <dbReference type="NCBI Taxonomy" id="2986073"/>
    <lineage>
        <taxon>Bacteria</taxon>
        <taxon>Bacillati</taxon>
        <taxon>Cyanobacteriota</taxon>
        <taxon>Cyanophyceae</taxon>
        <taxon>Oscillatoriophycideae</taxon>
        <taxon>Oscillatoriales</taxon>
        <taxon>Microcoleaceae</taxon>
        <taxon>Plectonema</taxon>
    </lineage>
</organism>
<accession>A0ABT3B521</accession>
<sequence>MLQVKNGDIYDDKMLADLIELQLHVVELVEFKKYSQELQRLQKQEELYHQVTEGMQKLESHAERINLLADKLEFEILQFQEIALEINQSYQAIQQPLELKTLGNDELKRFRCRPLNIWEVHYSKVPTVIRHNTGFVLTAKTIDLFKAQGELEFQKKIKAAQSRREAFESWLVQKK</sequence>
<name>A0ABT3B521_9CYAN</name>